<dbReference type="RefSeq" id="WP_344338131.1">
    <property type="nucleotide sequence ID" value="NZ_BAAAPZ010000017.1"/>
</dbReference>
<name>A0ABP5ITD3_9MICO</name>
<dbReference type="Proteomes" id="UP001500984">
    <property type="component" value="Unassembled WGS sequence"/>
</dbReference>
<proteinExistence type="predicted"/>
<dbReference type="NCBIfam" id="NF047719">
    <property type="entry name" value="SCO6745_fam_HTH"/>
    <property type="match status" value="1"/>
</dbReference>
<accession>A0ABP5ITD3</accession>
<dbReference type="InterPro" id="IPR054058">
    <property type="entry name" value="HTH_67"/>
</dbReference>
<protein>
    <recommendedName>
        <fullName evidence="3">SalK</fullName>
    </recommendedName>
</protein>
<evidence type="ECO:0000313" key="1">
    <source>
        <dbReference type="EMBL" id="GAA2104852.1"/>
    </source>
</evidence>
<reference evidence="2" key="1">
    <citation type="journal article" date="2019" name="Int. J. Syst. Evol. Microbiol.">
        <title>The Global Catalogue of Microorganisms (GCM) 10K type strain sequencing project: providing services to taxonomists for standard genome sequencing and annotation.</title>
        <authorList>
            <consortium name="The Broad Institute Genomics Platform"/>
            <consortium name="The Broad Institute Genome Sequencing Center for Infectious Disease"/>
            <person name="Wu L."/>
            <person name="Ma J."/>
        </authorList>
    </citation>
    <scope>NUCLEOTIDE SEQUENCE [LARGE SCALE GENOMIC DNA]</scope>
    <source>
        <strain evidence="2">JCM 15900</strain>
    </source>
</reference>
<organism evidence="1 2">
    <name type="scientific">Brevibacterium salitolerans</name>
    <dbReference type="NCBI Taxonomy" id="1403566"/>
    <lineage>
        <taxon>Bacteria</taxon>
        <taxon>Bacillati</taxon>
        <taxon>Actinomycetota</taxon>
        <taxon>Actinomycetes</taxon>
        <taxon>Micrococcales</taxon>
        <taxon>Brevibacteriaceae</taxon>
        <taxon>Brevibacterium</taxon>
    </lineage>
</organism>
<evidence type="ECO:0008006" key="3">
    <source>
        <dbReference type="Google" id="ProtNLM"/>
    </source>
</evidence>
<gene>
    <name evidence="1" type="ORF">GCM10009823_29800</name>
</gene>
<sequence>MSESSASRAQSIRSASKRLDSFHSASYFSAAVAQALAEAGLSPRNQYLAVRSAPLGAASPELVTATFYSFSPAFVAARVPACWDEAAPSEVCAARLAGVEAMCAELFSASAAGSADSLEELRAAAERVREALAPVLAAQDLSGRALYAGHSAALRPEAVRAHDGTLQVFLDLWADITLLREYRGDGHLASLISGGLTGLEAIVLDSATGRSFTPTAMRKSRGWSEEEWRATAEVLADRGLLTDGTDSADLAEEGLELKAAIEDLTDDSVAAAWEVLDDAALAALKTDAKALAVRVAESGTIPRKLFGHG</sequence>
<evidence type="ECO:0000313" key="2">
    <source>
        <dbReference type="Proteomes" id="UP001500984"/>
    </source>
</evidence>
<dbReference type="EMBL" id="BAAAPZ010000017">
    <property type="protein sequence ID" value="GAA2104852.1"/>
    <property type="molecule type" value="Genomic_DNA"/>
</dbReference>
<dbReference type="Pfam" id="PF21863">
    <property type="entry name" value="HTH_67"/>
    <property type="match status" value="1"/>
</dbReference>
<comment type="caution">
    <text evidence="1">The sequence shown here is derived from an EMBL/GenBank/DDBJ whole genome shotgun (WGS) entry which is preliminary data.</text>
</comment>
<keyword evidence="2" id="KW-1185">Reference proteome</keyword>